<dbReference type="Proteomes" id="UP000002573">
    <property type="component" value="Chromosome"/>
</dbReference>
<dbReference type="EMBL" id="CP002051">
    <property type="protein sequence ID" value="ADI31638.1"/>
    <property type="molecule type" value="Genomic_DNA"/>
</dbReference>
<proteinExistence type="inferred from homology"/>
<dbReference type="eggNOG" id="arCOG03222">
    <property type="taxonomic scope" value="Archaea"/>
</dbReference>
<dbReference type="HOGENOM" id="CLU_786708_0_0_2"/>
<dbReference type="Pfam" id="PF03787">
    <property type="entry name" value="RAMPs"/>
    <property type="match status" value="1"/>
</dbReference>
<dbReference type="GO" id="GO:0003723">
    <property type="term" value="F:RNA binding"/>
    <property type="evidence" value="ECO:0007669"/>
    <property type="project" value="UniProtKB-KW"/>
</dbReference>
<keyword evidence="4" id="KW-0051">Antiviral defense</keyword>
<evidence type="ECO:0000256" key="1">
    <source>
        <dbReference type="ARBA" id="ARBA00005772"/>
    </source>
</evidence>
<dbReference type="NCBIfam" id="TIGR01903">
    <property type="entry name" value="cas5_csm4"/>
    <property type="match status" value="1"/>
</dbReference>
<dbReference type="OrthoDB" id="86293at2157"/>
<organism evidence="6 7">
    <name type="scientific">Staphylothermus hellenicus (strain DSM 12710 / JCM 10830 / BK20S6-10-b1 / P8)</name>
    <dbReference type="NCBI Taxonomy" id="591019"/>
    <lineage>
        <taxon>Archaea</taxon>
        <taxon>Thermoproteota</taxon>
        <taxon>Thermoprotei</taxon>
        <taxon>Desulfurococcales</taxon>
        <taxon>Desulfurococcaceae</taxon>
        <taxon>Staphylothermus</taxon>
    </lineage>
</organism>
<dbReference type="KEGG" id="shc:Shell_0507"/>
<keyword evidence="7" id="KW-1185">Reference proteome</keyword>
<reference evidence="7" key="1">
    <citation type="submission" date="2010-05" db="EMBL/GenBank/DDBJ databases">
        <title>Complete sequence of Staphylothermus hellenicus DSM 12710.</title>
        <authorList>
            <consortium name="US DOE Joint Genome Institute"/>
            <person name="Lucas S."/>
            <person name="Copeland A."/>
            <person name="Lapidus A."/>
            <person name="Cheng J.-F."/>
            <person name="Bruce D."/>
            <person name="Goodwin L."/>
            <person name="Pitluck S."/>
            <person name="Davenport K."/>
            <person name="Detter J.C."/>
            <person name="Han C."/>
            <person name="Tapia R."/>
            <person name="Larimer F."/>
            <person name="Land M."/>
            <person name="Hauser L."/>
            <person name="Kyrpides N."/>
            <person name="Mikhailova N."/>
            <person name="Anderson I.J."/>
            <person name="Woyke T."/>
        </authorList>
    </citation>
    <scope>NUCLEOTIDE SEQUENCE [LARGE SCALE GENOMIC DNA]</scope>
    <source>
        <strain evidence="7">DSM 12710 / JCM 10830 / BK20S6-10-b1 / P8</strain>
    </source>
</reference>
<evidence type="ECO:0000313" key="6">
    <source>
        <dbReference type="EMBL" id="ADI31638.1"/>
    </source>
</evidence>
<comment type="similarity">
    <text evidence="1">Belongs to the CRISPR-associated Csm4 family.</text>
</comment>
<feature type="domain" description="CRISPR type III-associated protein" evidence="5">
    <location>
        <begin position="6"/>
        <end position="245"/>
    </location>
</feature>
<evidence type="ECO:0000313" key="7">
    <source>
        <dbReference type="Proteomes" id="UP000002573"/>
    </source>
</evidence>
<keyword evidence="3" id="KW-0694">RNA-binding</keyword>
<dbReference type="STRING" id="591019.Shell_0507"/>
<sequence>MIEWYKIYFETPVHIGERGVGVESVNKLVPSTTIWSALIYSMIQLGILDSREDFSNLFRVNTLTPIINSEPMFWINGLNTILYNKIIQLINNTESHNPLKVFNDTNNILKNTILASTNLLKHDISKCILEARESRDEAGNIELKLQCGTESFYFSRLKELGYALTSNKEEPRNILKIDRRPKNIIDRITSSATPYHLSVVIYNVPLLLGIEILDNNISRKDIEASLRLLSDLGIGGERTHGFGKFTYEHADLEILDNNDGSYRIIQGLYFPGTQYLEKILNEEAYYNIKIHGYRSGFAGYPRKPVFTLSEGSIIPSEKYVKGLIIVDQRYGDRVVRSFDPITFRIKLSCTGD</sequence>
<dbReference type="InterPro" id="IPR005537">
    <property type="entry name" value="RAMP_III_fam"/>
</dbReference>
<evidence type="ECO:0000256" key="2">
    <source>
        <dbReference type="ARBA" id="ARBA00016109"/>
    </source>
</evidence>
<dbReference type="InterPro" id="IPR005510">
    <property type="entry name" value="Csm4"/>
</dbReference>
<evidence type="ECO:0000256" key="3">
    <source>
        <dbReference type="ARBA" id="ARBA00022884"/>
    </source>
</evidence>
<evidence type="ECO:0000259" key="5">
    <source>
        <dbReference type="Pfam" id="PF03787"/>
    </source>
</evidence>
<protein>
    <recommendedName>
        <fullName evidence="2">CRISPR system Cms protein Csm4</fullName>
    </recommendedName>
</protein>
<evidence type="ECO:0000256" key="4">
    <source>
        <dbReference type="ARBA" id="ARBA00023118"/>
    </source>
</evidence>
<reference evidence="6 7" key="2">
    <citation type="journal article" date="2011" name="Stand. Genomic Sci.">
        <title>Complete genome sequence of Staphylothermus hellenicus P8.</title>
        <authorList>
            <person name="Anderson I."/>
            <person name="Wirth R."/>
            <person name="Lucas S."/>
            <person name="Copeland A."/>
            <person name="Lapidus A."/>
            <person name="Cheng J.F."/>
            <person name="Goodwin L."/>
            <person name="Pitluck S."/>
            <person name="Davenport K."/>
            <person name="Detter J.C."/>
            <person name="Han C."/>
            <person name="Tapia R."/>
            <person name="Land M."/>
            <person name="Hauser L."/>
            <person name="Pati A."/>
            <person name="Mikhailova N."/>
            <person name="Woyke T."/>
            <person name="Klenk H.P."/>
            <person name="Kyrpides N."/>
            <person name="Ivanova N."/>
        </authorList>
    </citation>
    <scope>NUCLEOTIDE SEQUENCE [LARGE SCALE GENOMIC DNA]</scope>
    <source>
        <strain evidence="7">DSM 12710 / JCM 10830 / BK20S6-10-b1 / P8</strain>
    </source>
</reference>
<gene>
    <name evidence="6" type="ordered locus">Shell_0507</name>
</gene>
<dbReference type="GO" id="GO:0051607">
    <property type="term" value="P:defense response to virus"/>
    <property type="evidence" value="ECO:0007669"/>
    <property type="project" value="UniProtKB-KW"/>
</dbReference>
<dbReference type="AlphaFoldDB" id="D7DBU1"/>
<accession>D7DBU1</accession>
<name>D7DBU1_STAHD</name>